<organism evidence="2 3">
    <name type="scientific">Metabacillus endolithicus</name>
    <dbReference type="NCBI Taxonomy" id="1535204"/>
    <lineage>
        <taxon>Bacteria</taxon>
        <taxon>Bacillati</taxon>
        <taxon>Bacillota</taxon>
        <taxon>Bacilli</taxon>
        <taxon>Bacillales</taxon>
        <taxon>Bacillaceae</taxon>
        <taxon>Metabacillus</taxon>
    </lineage>
</organism>
<protein>
    <submittedName>
        <fullName evidence="2">FixH family protein</fullName>
    </submittedName>
</protein>
<evidence type="ECO:0000259" key="1">
    <source>
        <dbReference type="Pfam" id="PF13115"/>
    </source>
</evidence>
<gene>
    <name evidence="2" type="ORF">ACFSKK_18785</name>
</gene>
<dbReference type="Pfam" id="PF13115">
    <property type="entry name" value="YtkA"/>
    <property type="match status" value="1"/>
</dbReference>
<dbReference type="EMBL" id="JBHUIK010000004">
    <property type="protein sequence ID" value="MFD2215735.1"/>
    <property type="molecule type" value="Genomic_DNA"/>
</dbReference>
<name>A0ABW5C1N5_9BACI</name>
<dbReference type="InterPro" id="IPR032693">
    <property type="entry name" value="YtkA-like_dom"/>
</dbReference>
<dbReference type="RefSeq" id="WP_247340569.1">
    <property type="nucleotide sequence ID" value="NZ_CP095550.1"/>
</dbReference>
<dbReference type="PROSITE" id="PS51257">
    <property type="entry name" value="PROKAR_LIPOPROTEIN"/>
    <property type="match status" value="1"/>
</dbReference>
<sequence length="169" mass="18932">MHNLTSKGVVTVKKLKAILLLSFMMLILSACSLELKQDVAKQYKKEEPLMADIIIPDSLSTNRDTPFQVVLTQGEEKVDSADYVHFEIWKQDGSVKFEMEQADEVGNGMYQLNKKLESEGLYFIKVHASSGDSIIMPQKQFIVGELSDSELEFLQEGAVVEDGGGEHHH</sequence>
<evidence type="ECO:0000313" key="2">
    <source>
        <dbReference type="EMBL" id="MFD2215735.1"/>
    </source>
</evidence>
<comment type="caution">
    <text evidence="2">The sequence shown here is derived from an EMBL/GenBank/DDBJ whole genome shotgun (WGS) entry which is preliminary data.</text>
</comment>
<accession>A0ABW5C1N5</accession>
<evidence type="ECO:0000313" key="3">
    <source>
        <dbReference type="Proteomes" id="UP001597318"/>
    </source>
</evidence>
<reference evidence="3" key="1">
    <citation type="journal article" date="2019" name="Int. J. Syst. Evol. Microbiol.">
        <title>The Global Catalogue of Microorganisms (GCM) 10K type strain sequencing project: providing services to taxonomists for standard genome sequencing and annotation.</title>
        <authorList>
            <consortium name="The Broad Institute Genomics Platform"/>
            <consortium name="The Broad Institute Genome Sequencing Center for Infectious Disease"/>
            <person name="Wu L."/>
            <person name="Ma J."/>
        </authorList>
    </citation>
    <scope>NUCLEOTIDE SEQUENCE [LARGE SCALE GENOMIC DNA]</scope>
    <source>
        <strain evidence="3">CGMCC 1.15474</strain>
    </source>
</reference>
<dbReference type="Proteomes" id="UP001597318">
    <property type="component" value="Unassembled WGS sequence"/>
</dbReference>
<keyword evidence="3" id="KW-1185">Reference proteome</keyword>
<feature type="domain" description="YtkA-like" evidence="1">
    <location>
        <begin position="44"/>
        <end position="127"/>
    </location>
</feature>
<proteinExistence type="predicted"/>